<evidence type="ECO:0008006" key="4">
    <source>
        <dbReference type="Google" id="ProtNLM"/>
    </source>
</evidence>
<sequence length="66" mass="7605">MSVRTLEVKQRVGTAKVSKNRGKLFLTNLDLYVLLIPGLLFLLLFKYTPMYGIIIAFMDFNIFDGF</sequence>
<reference evidence="2 3" key="1">
    <citation type="submission" date="2022-09" db="EMBL/GenBank/DDBJ databases">
        <authorList>
            <person name="Han X.L."/>
            <person name="Wang Q."/>
            <person name="Lu T."/>
        </authorList>
    </citation>
    <scope>NUCLEOTIDE SEQUENCE [LARGE SCALE GENOMIC DNA]</scope>
    <source>
        <strain evidence="2 3">WQ 127069</strain>
    </source>
</reference>
<keyword evidence="1" id="KW-1133">Transmembrane helix</keyword>
<organism evidence="2 3">
    <name type="scientific">Paenibacillus baimaensis</name>
    <dbReference type="NCBI Taxonomy" id="2982185"/>
    <lineage>
        <taxon>Bacteria</taxon>
        <taxon>Bacillati</taxon>
        <taxon>Bacillota</taxon>
        <taxon>Bacilli</taxon>
        <taxon>Bacillales</taxon>
        <taxon>Paenibacillaceae</taxon>
        <taxon>Paenibacillus</taxon>
    </lineage>
</organism>
<name>A0ABT2UNS3_9BACL</name>
<keyword evidence="1" id="KW-0472">Membrane</keyword>
<dbReference type="Proteomes" id="UP001652445">
    <property type="component" value="Unassembled WGS sequence"/>
</dbReference>
<keyword evidence="3" id="KW-1185">Reference proteome</keyword>
<proteinExistence type="predicted"/>
<evidence type="ECO:0000313" key="3">
    <source>
        <dbReference type="Proteomes" id="UP001652445"/>
    </source>
</evidence>
<evidence type="ECO:0000313" key="2">
    <source>
        <dbReference type="EMBL" id="MCU6796285.1"/>
    </source>
</evidence>
<comment type="caution">
    <text evidence="2">The sequence shown here is derived from an EMBL/GenBank/DDBJ whole genome shotgun (WGS) entry which is preliminary data.</text>
</comment>
<feature type="non-terminal residue" evidence="2">
    <location>
        <position position="66"/>
    </location>
</feature>
<evidence type="ECO:0000256" key="1">
    <source>
        <dbReference type="SAM" id="Phobius"/>
    </source>
</evidence>
<protein>
    <recommendedName>
        <fullName evidence="4">Sugar ABC transporter permease</fullName>
    </recommendedName>
</protein>
<gene>
    <name evidence="2" type="ORF">OB236_29595</name>
</gene>
<accession>A0ABT2UNS3</accession>
<keyword evidence="1" id="KW-0812">Transmembrane</keyword>
<dbReference type="EMBL" id="JAOQIO010000100">
    <property type="protein sequence ID" value="MCU6796285.1"/>
    <property type="molecule type" value="Genomic_DNA"/>
</dbReference>
<feature type="transmembrane region" description="Helical" evidence="1">
    <location>
        <begin position="31"/>
        <end position="58"/>
    </location>
</feature>